<dbReference type="Pfam" id="PF00353">
    <property type="entry name" value="HemolysinCabind"/>
    <property type="match status" value="1"/>
</dbReference>
<dbReference type="Pfam" id="PF13403">
    <property type="entry name" value="Hint_2"/>
    <property type="match status" value="1"/>
</dbReference>
<dbReference type="Pfam" id="PF07691">
    <property type="entry name" value="PA14"/>
    <property type="match status" value="1"/>
</dbReference>
<dbReference type="InterPro" id="IPR001343">
    <property type="entry name" value="Hemolysn_Ca-bd"/>
</dbReference>
<dbReference type="SUPFAM" id="SSF51120">
    <property type="entry name" value="beta-Roll"/>
    <property type="match status" value="1"/>
</dbReference>
<dbReference type="EMBL" id="PVTP01000006">
    <property type="protein sequence ID" value="PRY77276.1"/>
    <property type="molecule type" value="Genomic_DNA"/>
</dbReference>
<dbReference type="PRINTS" id="PR00313">
    <property type="entry name" value="CABNDNGRPT"/>
</dbReference>
<protein>
    <submittedName>
        <fullName evidence="2">Hemolysin type calcium-binding protein</fullName>
    </submittedName>
</protein>
<dbReference type="InterPro" id="IPR037524">
    <property type="entry name" value="PA14/GLEYA"/>
</dbReference>
<reference evidence="2 3" key="1">
    <citation type="submission" date="2018-03" db="EMBL/GenBank/DDBJ databases">
        <title>Genomic Encyclopedia of Archaeal and Bacterial Type Strains, Phase II (KMG-II): from individual species to whole genera.</title>
        <authorList>
            <person name="Goeker M."/>
        </authorList>
    </citation>
    <scope>NUCLEOTIDE SEQUENCE [LARGE SCALE GENOMIC DNA]</scope>
    <source>
        <strain evidence="2 3">DSM 101533</strain>
    </source>
</reference>
<evidence type="ECO:0000313" key="3">
    <source>
        <dbReference type="Proteomes" id="UP000238007"/>
    </source>
</evidence>
<name>A0A2T0VYI0_9RHOB</name>
<dbReference type="Proteomes" id="UP000238007">
    <property type="component" value="Unassembled WGS sequence"/>
</dbReference>
<sequence length="390" mass="40280">MGNDTINGGAEDGVLQGDGPVAGAWHFETFDHNFGSGSNQAFDIGSDASERTASGYVTDFDVEGITNTVRGVGGNPNDFGVIYTNTISVGSGGSYTFSTSSDDGSTLQIFDSSGNPVIWDSQSSPIGDNSYLNNDFHQPDTSRSGAITLNAGETYTVQIRYWENGGGNVLRATVNGPDTGGATQDLLTTPMLNGAPDPDCSTTGIAAGVEGNDILNGGAGNDTIDGDGGDDTITGGADNDTLTGGDGDDTFVYNVGDGNDVITDFNTGTGQDINDGDQTNNDFLDLSTFYTNLAEARADLNDDGVLNNASLGGGSITLTGVAAEDLTADNVNLACFTRRSRITTTRGEVEVEDLRAGDMVHTVDNGLQPVLHVVSRKVSATGRGCVKTLR</sequence>
<dbReference type="PROSITE" id="PS51820">
    <property type="entry name" value="PA14"/>
    <property type="match status" value="1"/>
</dbReference>
<dbReference type="InterPro" id="IPR018511">
    <property type="entry name" value="Hemolysin-typ_Ca-bd_CS"/>
</dbReference>
<proteinExistence type="predicted"/>
<dbReference type="InterPro" id="IPR028992">
    <property type="entry name" value="Hedgehog/Intein_dom"/>
</dbReference>
<dbReference type="PROSITE" id="PS00330">
    <property type="entry name" value="HEMOLYSIN_CALCIUM"/>
    <property type="match status" value="1"/>
</dbReference>
<dbReference type="InterPro" id="IPR036844">
    <property type="entry name" value="Hint_dom_sf"/>
</dbReference>
<keyword evidence="3" id="KW-1185">Reference proteome</keyword>
<dbReference type="GO" id="GO:0005509">
    <property type="term" value="F:calcium ion binding"/>
    <property type="evidence" value="ECO:0007669"/>
    <property type="project" value="InterPro"/>
</dbReference>
<gene>
    <name evidence="2" type="ORF">CLV80_106120</name>
</gene>
<dbReference type="Gene3D" id="2.150.10.10">
    <property type="entry name" value="Serralysin-like metalloprotease, C-terminal"/>
    <property type="match status" value="1"/>
</dbReference>
<evidence type="ECO:0000259" key="1">
    <source>
        <dbReference type="PROSITE" id="PS51820"/>
    </source>
</evidence>
<dbReference type="OrthoDB" id="6305173at2"/>
<dbReference type="InterPro" id="IPR011658">
    <property type="entry name" value="PA14_dom"/>
</dbReference>
<dbReference type="Gene3D" id="3.90.182.10">
    <property type="entry name" value="Toxin - Anthrax Protective Antigen,domain 1"/>
    <property type="match status" value="1"/>
</dbReference>
<evidence type="ECO:0000313" key="2">
    <source>
        <dbReference type="EMBL" id="PRY77276.1"/>
    </source>
</evidence>
<accession>A0A2T0VYI0</accession>
<dbReference type="AlphaFoldDB" id="A0A2T0VYI0"/>
<dbReference type="SMART" id="SM00758">
    <property type="entry name" value="PA14"/>
    <property type="match status" value="1"/>
</dbReference>
<dbReference type="SUPFAM" id="SSF51294">
    <property type="entry name" value="Hedgehog/intein (Hint) domain"/>
    <property type="match status" value="1"/>
</dbReference>
<dbReference type="InterPro" id="IPR011049">
    <property type="entry name" value="Serralysin-like_metalloprot_C"/>
</dbReference>
<feature type="domain" description="PA14" evidence="1">
    <location>
        <begin position="20"/>
        <end position="189"/>
    </location>
</feature>
<organism evidence="2 3">
    <name type="scientific">Yoonia maritima</name>
    <dbReference type="NCBI Taxonomy" id="1435347"/>
    <lineage>
        <taxon>Bacteria</taxon>
        <taxon>Pseudomonadati</taxon>
        <taxon>Pseudomonadota</taxon>
        <taxon>Alphaproteobacteria</taxon>
        <taxon>Rhodobacterales</taxon>
        <taxon>Paracoccaceae</taxon>
        <taxon>Yoonia</taxon>
    </lineage>
</organism>
<comment type="caution">
    <text evidence="2">The sequence shown here is derived from an EMBL/GenBank/DDBJ whole genome shotgun (WGS) entry which is preliminary data.</text>
</comment>